<feature type="compositionally biased region" description="Basic residues" evidence="8">
    <location>
        <begin position="39"/>
        <end position="49"/>
    </location>
</feature>
<keyword evidence="5" id="KW-0372">Hormone</keyword>
<keyword evidence="7" id="KW-0379">Hydroxylation</keyword>
<dbReference type="GO" id="GO:0048046">
    <property type="term" value="C:apoplast"/>
    <property type="evidence" value="ECO:0007669"/>
    <property type="project" value="UniProtKB-SubCell"/>
</dbReference>
<evidence type="ECO:0000256" key="8">
    <source>
        <dbReference type="SAM" id="MobiDB-lite"/>
    </source>
</evidence>
<dbReference type="InterPro" id="IPR033250">
    <property type="entry name" value="CEP"/>
</dbReference>
<feature type="signal peptide" evidence="9">
    <location>
        <begin position="1"/>
        <end position="27"/>
    </location>
</feature>
<gene>
    <name evidence="10" type="ORF">ACJRO7_023591</name>
</gene>
<keyword evidence="3" id="KW-0052">Apoplast</keyword>
<evidence type="ECO:0008006" key="12">
    <source>
        <dbReference type="Google" id="ProtNLM"/>
    </source>
</evidence>
<evidence type="ECO:0000313" key="11">
    <source>
        <dbReference type="Proteomes" id="UP001634007"/>
    </source>
</evidence>
<evidence type="ECO:0000256" key="9">
    <source>
        <dbReference type="SAM" id="SignalP"/>
    </source>
</evidence>
<evidence type="ECO:0000256" key="2">
    <source>
        <dbReference type="ARBA" id="ARBA00008963"/>
    </source>
</evidence>
<evidence type="ECO:0000256" key="7">
    <source>
        <dbReference type="ARBA" id="ARBA00023278"/>
    </source>
</evidence>
<evidence type="ECO:0000256" key="3">
    <source>
        <dbReference type="ARBA" id="ARBA00022523"/>
    </source>
</evidence>
<dbReference type="Proteomes" id="UP001634007">
    <property type="component" value="Unassembled WGS sequence"/>
</dbReference>
<protein>
    <recommendedName>
        <fullName evidence="12">Secreted protein</fullName>
    </recommendedName>
</protein>
<dbReference type="PANTHER" id="PTHR33348">
    <property type="entry name" value="PRECURSOR OF CEP5"/>
    <property type="match status" value="1"/>
</dbReference>
<evidence type="ECO:0000313" key="10">
    <source>
        <dbReference type="EMBL" id="KAL3734265.1"/>
    </source>
</evidence>
<comment type="similarity">
    <text evidence="2">Belongs to the C-terminally encoded plant signaling peptide (CEP) family.</text>
</comment>
<evidence type="ECO:0000256" key="4">
    <source>
        <dbReference type="ARBA" id="ARBA00022525"/>
    </source>
</evidence>
<dbReference type="GO" id="GO:0005179">
    <property type="term" value="F:hormone activity"/>
    <property type="evidence" value="ECO:0007669"/>
    <property type="project" value="UniProtKB-KW"/>
</dbReference>
<sequence length="96" mass="10931">MAKHFRFSFACRCSLLLVLILCREVFHVEERHLREVSKAHRRHHHHHHHETGVSVGRSFGGGEGRGKKRTNKVERVANFRSTKPGHSPGVGHSINA</sequence>
<dbReference type="GO" id="GO:1902025">
    <property type="term" value="P:nitrate import"/>
    <property type="evidence" value="ECO:0007669"/>
    <property type="project" value="UniProtKB-ARBA"/>
</dbReference>
<evidence type="ECO:0000256" key="1">
    <source>
        <dbReference type="ARBA" id="ARBA00004271"/>
    </source>
</evidence>
<name>A0ABD3KF72_EUCGL</name>
<evidence type="ECO:0000256" key="5">
    <source>
        <dbReference type="ARBA" id="ARBA00022702"/>
    </source>
</evidence>
<accession>A0ABD3KF72</accession>
<feature type="region of interest" description="Disordered" evidence="8">
    <location>
        <begin position="37"/>
        <end position="96"/>
    </location>
</feature>
<dbReference type="GO" id="GO:0006995">
    <property type="term" value="P:cellular response to nitrogen starvation"/>
    <property type="evidence" value="ECO:0007669"/>
    <property type="project" value="UniProtKB-ARBA"/>
</dbReference>
<comment type="caution">
    <text evidence="10">The sequence shown here is derived from an EMBL/GenBank/DDBJ whole genome shotgun (WGS) entry which is preliminary data.</text>
</comment>
<proteinExistence type="inferred from homology"/>
<keyword evidence="6 9" id="KW-0732">Signal</keyword>
<feature type="chain" id="PRO_5044888591" description="Secreted protein" evidence="9">
    <location>
        <begin position="28"/>
        <end position="96"/>
    </location>
</feature>
<reference evidence="10 11" key="1">
    <citation type="submission" date="2024-11" db="EMBL/GenBank/DDBJ databases">
        <title>Chromosome-level genome assembly of Eucalyptus globulus Labill. provides insights into its genome evolution.</title>
        <authorList>
            <person name="Li X."/>
        </authorList>
    </citation>
    <scope>NUCLEOTIDE SEQUENCE [LARGE SCALE GENOMIC DNA]</scope>
    <source>
        <strain evidence="10">CL2024</strain>
        <tissue evidence="10">Fresh tender leaves</tissue>
    </source>
</reference>
<keyword evidence="11" id="KW-1185">Reference proteome</keyword>
<comment type="subcellular location">
    <subcellularLocation>
        <location evidence="1">Secreted</location>
        <location evidence="1">Extracellular space</location>
        <location evidence="1">Apoplast</location>
    </subcellularLocation>
</comment>
<keyword evidence="4" id="KW-0964">Secreted</keyword>
<organism evidence="10 11">
    <name type="scientific">Eucalyptus globulus</name>
    <name type="common">Tasmanian blue gum</name>
    <dbReference type="NCBI Taxonomy" id="34317"/>
    <lineage>
        <taxon>Eukaryota</taxon>
        <taxon>Viridiplantae</taxon>
        <taxon>Streptophyta</taxon>
        <taxon>Embryophyta</taxon>
        <taxon>Tracheophyta</taxon>
        <taxon>Spermatophyta</taxon>
        <taxon>Magnoliopsida</taxon>
        <taxon>eudicotyledons</taxon>
        <taxon>Gunneridae</taxon>
        <taxon>Pentapetalae</taxon>
        <taxon>rosids</taxon>
        <taxon>malvids</taxon>
        <taxon>Myrtales</taxon>
        <taxon>Myrtaceae</taxon>
        <taxon>Myrtoideae</taxon>
        <taxon>Eucalypteae</taxon>
        <taxon>Eucalyptus</taxon>
    </lineage>
</organism>
<dbReference type="EMBL" id="JBJKBG010000006">
    <property type="protein sequence ID" value="KAL3734265.1"/>
    <property type="molecule type" value="Genomic_DNA"/>
</dbReference>
<evidence type="ECO:0000256" key="6">
    <source>
        <dbReference type="ARBA" id="ARBA00022729"/>
    </source>
</evidence>
<dbReference type="PANTHER" id="PTHR33348:SF7">
    <property type="entry name" value="PRECURSOR OF CEP11-RELATED"/>
    <property type="match status" value="1"/>
</dbReference>
<dbReference type="AlphaFoldDB" id="A0ABD3KF72"/>